<dbReference type="GO" id="GO:0016020">
    <property type="term" value="C:membrane"/>
    <property type="evidence" value="ECO:0007669"/>
    <property type="project" value="UniProtKB-SubCell"/>
</dbReference>
<dbReference type="EC" id="1.2.1.84" evidence="10"/>
<dbReference type="CDD" id="cd09071">
    <property type="entry name" value="FAR_C"/>
    <property type="match status" value="1"/>
</dbReference>
<dbReference type="FunFam" id="3.40.50.720:FF:000143">
    <property type="entry name" value="Fatty acyl-CoA reductase"/>
    <property type="match status" value="1"/>
</dbReference>
<gene>
    <name evidence="13" type="ORF">AFUS01_LOCUS39369</name>
</gene>
<protein>
    <recommendedName>
        <fullName evidence="10">Fatty acyl-CoA reductase</fullName>
        <ecNumber evidence="10">1.2.1.84</ecNumber>
    </recommendedName>
</protein>
<comment type="subcellular location">
    <subcellularLocation>
        <location evidence="1">Membrane</location>
        <topology evidence="1">Multi-pass membrane protein</topology>
    </subcellularLocation>
</comment>
<evidence type="ECO:0000256" key="5">
    <source>
        <dbReference type="ARBA" id="ARBA00022857"/>
    </source>
</evidence>
<keyword evidence="14" id="KW-1185">Reference proteome</keyword>
<comment type="caution">
    <text evidence="13">The sequence shown here is derived from an EMBL/GenBank/DDBJ whole genome shotgun (WGS) entry which is preliminary data.</text>
</comment>
<evidence type="ECO:0000256" key="1">
    <source>
        <dbReference type="ARBA" id="ARBA00004141"/>
    </source>
</evidence>
<keyword evidence="3 10" id="KW-0444">Lipid biosynthesis</keyword>
<evidence type="ECO:0000256" key="2">
    <source>
        <dbReference type="ARBA" id="ARBA00005928"/>
    </source>
</evidence>
<sequence>MNQFYCDKVVFITGAAGYIGKSILEKLLRSCPQVKKIYVLIRGKHNQSGEERLQNILREKFFEKVRCSDNSQDLFAKIVVIDGDITLDGLGITPEKTDILKYTVSIVLHVAANVRLNAGLKLLVKGNTEGIRNVLKWSKQLQHLKAFVYVSTAFSNSHLEEIDEIIYPPTVDPLAVMQLCSSLPAELVDFMAEKLLGKHKNCYTYSKHLAEYLVHEARFDLPVCIVRPAIVGPADREPFPGWVDNFNGMSGFIVGMAHGIIRCLYTNKQGALDVVPLDHVVNLILTAAMEISSKNGKRENDVIVYNCSNTENPFAHRKVHPHLYEAYEKTPFNEMLWYPSVAIVRSKIVFTVLNFLLHYLPALVADGVATLIGKKPRMLKIYYKVQSLSAATRDVQRADYRILTENTKALYESLDRVDQECFYFRNADVNLKNYFHNCVYGLKFYLMKEEQKDLPEARKHFKRMRMLYRAVWGFVYVFVIIWLLAMTFT</sequence>
<accession>A0A8J2LDH7</accession>
<evidence type="ECO:0000256" key="3">
    <source>
        <dbReference type="ARBA" id="ARBA00022516"/>
    </source>
</evidence>
<dbReference type="GO" id="GO:0102965">
    <property type="term" value="F:alcohol-forming long-chain fatty acyl-CoA reductase activity"/>
    <property type="evidence" value="ECO:0007669"/>
    <property type="project" value="UniProtKB-EC"/>
</dbReference>
<dbReference type="EMBL" id="CAJVCH010551753">
    <property type="protein sequence ID" value="CAG7829508.1"/>
    <property type="molecule type" value="Genomic_DNA"/>
</dbReference>
<proteinExistence type="inferred from homology"/>
<keyword evidence="4 10" id="KW-0812">Transmembrane</keyword>
<dbReference type="InterPro" id="IPR026055">
    <property type="entry name" value="FAR"/>
</dbReference>
<keyword evidence="8 10" id="KW-0472">Membrane</keyword>
<evidence type="ECO:0000256" key="6">
    <source>
        <dbReference type="ARBA" id="ARBA00022989"/>
    </source>
</evidence>
<evidence type="ECO:0000256" key="10">
    <source>
        <dbReference type="RuleBase" id="RU363097"/>
    </source>
</evidence>
<dbReference type="AlphaFoldDB" id="A0A8J2LDH7"/>
<dbReference type="GO" id="GO:0080019">
    <property type="term" value="F:alcohol-forming very long-chain fatty acyl-CoA reductase activity"/>
    <property type="evidence" value="ECO:0007669"/>
    <property type="project" value="InterPro"/>
</dbReference>
<dbReference type="CDD" id="cd05236">
    <property type="entry name" value="FAR-N_SDR_e"/>
    <property type="match status" value="1"/>
</dbReference>
<comment type="catalytic activity">
    <reaction evidence="9 10">
        <text>a long-chain fatty acyl-CoA + 2 NADPH + 2 H(+) = a long-chain primary fatty alcohol + 2 NADP(+) + CoA</text>
        <dbReference type="Rhea" id="RHEA:52716"/>
        <dbReference type="ChEBI" id="CHEBI:15378"/>
        <dbReference type="ChEBI" id="CHEBI:57287"/>
        <dbReference type="ChEBI" id="CHEBI:57783"/>
        <dbReference type="ChEBI" id="CHEBI:58349"/>
        <dbReference type="ChEBI" id="CHEBI:77396"/>
        <dbReference type="ChEBI" id="CHEBI:83139"/>
        <dbReference type="EC" id="1.2.1.84"/>
    </reaction>
</comment>
<comment type="function">
    <text evidence="10">Catalyzes the reduction of fatty acyl-CoA to fatty alcohols.</text>
</comment>
<keyword evidence="5 10" id="KW-0521">NADP</keyword>
<evidence type="ECO:0000259" key="11">
    <source>
        <dbReference type="Pfam" id="PF03015"/>
    </source>
</evidence>
<evidence type="ECO:0000256" key="7">
    <source>
        <dbReference type="ARBA" id="ARBA00023098"/>
    </source>
</evidence>
<dbReference type="GO" id="GO:0035336">
    <property type="term" value="P:long-chain fatty-acyl-CoA metabolic process"/>
    <property type="evidence" value="ECO:0007669"/>
    <property type="project" value="TreeGrafter"/>
</dbReference>
<evidence type="ECO:0000259" key="12">
    <source>
        <dbReference type="Pfam" id="PF07993"/>
    </source>
</evidence>
<dbReference type="OrthoDB" id="429813at2759"/>
<name>A0A8J2LDH7_9HEXA</name>
<evidence type="ECO:0000256" key="4">
    <source>
        <dbReference type="ARBA" id="ARBA00022692"/>
    </source>
</evidence>
<feature type="domain" description="Fatty acyl-CoA reductase C-terminal" evidence="11">
    <location>
        <begin position="357"/>
        <end position="449"/>
    </location>
</feature>
<dbReference type="GO" id="GO:0005777">
    <property type="term" value="C:peroxisome"/>
    <property type="evidence" value="ECO:0007669"/>
    <property type="project" value="TreeGrafter"/>
</dbReference>
<keyword evidence="7 10" id="KW-0443">Lipid metabolism</keyword>
<comment type="similarity">
    <text evidence="2 10">Belongs to the fatty acyl-CoA reductase family.</text>
</comment>
<dbReference type="Pfam" id="PF03015">
    <property type="entry name" value="Sterile"/>
    <property type="match status" value="1"/>
</dbReference>
<feature type="domain" description="Thioester reductase (TE)" evidence="12">
    <location>
        <begin position="12"/>
        <end position="284"/>
    </location>
</feature>
<dbReference type="InterPro" id="IPR033640">
    <property type="entry name" value="FAR_C"/>
</dbReference>
<dbReference type="InterPro" id="IPR013120">
    <property type="entry name" value="FAR_NAD-bd"/>
</dbReference>
<evidence type="ECO:0000256" key="9">
    <source>
        <dbReference type="ARBA" id="ARBA00052530"/>
    </source>
</evidence>
<dbReference type="PANTHER" id="PTHR11011">
    <property type="entry name" value="MALE STERILITY PROTEIN 2-RELATED"/>
    <property type="match status" value="1"/>
</dbReference>
<dbReference type="Proteomes" id="UP000708208">
    <property type="component" value="Unassembled WGS sequence"/>
</dbReference>
<dbReference type="PANTHER" id="PTHR11011:SF45">
    <property type="entry name" value="FATTY ACYL-COA REDUCTASE CG8306-RELATED"/>
    <property type="match status" value="1"/>
</dbReference>
<dbReference type="Pfam" id="PF07993">
    <property type="entry name" value="NAD_binding_4"/>
    <property type="match status" value="1"/>
</dbReference>
<keyword evidence="6 10" id="KW-1133">Transmembrane helix</keyword>
<feature type="transmembrane region" description="Helical" evidence="10">
    <location>
        <begin position="348"/>
        <end position="372"/>
    </location>
</feature>
<organism evidence="13 14">
    <name type="scientific">Allacma fusca</name>
    <dbReference type="NCBI Taxonomy" id="39272"/>
    <lineage>
        <taxon>Eukaryota</taxon>
        <taxon>Metazoa</taxon>
        <taxon>Ecdysozoa</taxon>
        <taxon>Arthropoda</taxon>
        <taxon>Hexapoda</taxon>
        <taxon>Collembola</taxon>
        <taxon>Symphypleona</taxon>
        <taxon>Sminthuridae</taxon>
        <taxon>Allacma</taxon>
    </lineage>
</organism>
<evidence type="ECO:0000256" key="8">
    <source>
        <dbReference type="ARBA" id="ARBA00023136"/>
    </source>
</evidence>
<evidence type="ECO:0000313" key="14">
    <source>
        <dbReference type="Proteomes" id="UP000708208"/>
    </source>
</evidence>
<reference evidence="13" key="1">
    <citation type="submission" date="2021-06" db="EMBL/GenBank/DDBJ databases">
        <authorList>
            <person name="Hodson N. C."/>
            <person name="Mongue J. A."/>
            <person name="Jaron S. K."/>
        </authorList>
    </citation>
    <scope>NUCLEOTIDE SEQUENCE</scope>
</reference>
<evidence type="ECO:0000313" key="13">
    <source>
        <dbReference type="EMBL" id="CAG7829508.1"/>
    </source>
</evidence>
<keyword evidence="10" id="KW-0560">Oxidoreductase</keyword>
<feature type="transmembrane region" description="Helical" evidence="10">
    <location>
        <begin position="467"/>
        <end position="488"/>
    </location>
</feature>